<protein>
    <recommendedName>
        <fullName evidence="4">FLZ-type domain-containing protein</fullName>
    </recommendedName>
</protein>
<dbReference type="Pfam" id="PF04570">
    <property type="entry name" value="zf-FLZ"/>
    <property type="match status" value="1"/>
</dbReference>
<comment type="caution">
    <text evidence="5">The sequence shown here is derived from an EMBL/GenBank/DDBJ whole genome shotgun (WGS) entry which is preliminary data.</text>
</comment>
<dbReference type="EMBL" id="JACMSC010000022">
    <property type="protein sequence ID" value="KAG6468560.1"/>
    <property type="molecule type" value="Genomic_DNA"/>
</dbReference>
<evidence type="ECO:0000313" key="5">
    <source>
        <dbReference type="EMBL" id="KAG6468560.1"/>
    </source>
</evidence>
<accession>A0A8J5C747</accession>
<organism evidence="5 6">
    <name type="scientific">Zingiber officinale</name>
    <name type="common">Ginger</name>
    <name type="synonym">Amomum zingiber</name>
    <dbReference type="NCBI Taxonomy" id="94328"/>
    <lineage>
        <taxon>Eukaryota</taxon>
        <taxon>Viridiplantae</taxon>
        <taxon>Streptophyta</taxon>
        <taxon>Embryophyta</taxon>
        <taxon>Tracheophyta</taxon>
        <taxon>Spermatophyta</taxon>
        <taxon>Magnoliopsida</taxon>
        <taxon>Liliopsida</taxon>
        <taxon>Zingiberales</taxon>
        <taxon>Zingiberaceae</taxon>
        <taxon>Zingiber</taxon>
    </lineage>
</organism>
<feature type="zinc finger region" description="FLZ-type" evidence="3">
    <location>
        <begin position="208"/>
        <end position="252"/>
    </location>
</feature>
<evidence type="ECO:0000256" key="1">
    <source>
        <dbReference type="ARBA" id="ARBA00009374"/>
    </source>
</evidence>
<dbReference type="PANTHER" id="PTHR46443">
    <property type="entry name" value="FCS-LIKE ZINC FINGER 8"/>
    <property type="match status" value="1"/>
</dbReference>
<dbReference type="GO" id="GO:0046872">
    <property type="term" value="F:metal ion binding"/>
    <property type="evidence" value="ECO:0007669"/>
    <property type="project" value="UniProtKB-KW"/>
</dbReference>
<reference evidence="5 6" key="1">
    <citation type="submission" date="2020-08" db="EMBL/GenBank/DDBJ databases">
        <title>Plant Genome Project.</title>
        <authorList>
            <person name="Zhang R.-G."/>
        </authorList>
    </citation>
    <scope>NUCLEOTIDE SEQUENCE [LARGE SCALE GENOMIC DNA]</scope>
    <source>
        <tissue evidence="5">Rhizome</tissue>
    </source>
</reference>
<proteinExistence type="inferred from homology"/>
<dbReference type="PROSITE" id="PS51795">
    <property type="entry name" value="ZF_FLZ"/>
    <property type="match status" value="1"/>
</dbReference>
<feature type="domain" description="FLZ-type" evidence="4">
    <location>
        <begin position="208"/>
        <end position="252"/>
    </location>
</feature>
<evidence type="ECO:0000256" key="3">
    <source>
        <dbReference type="PROSITE-ProRule" id="PRU01131"/>
    </source>
</evidence>
<evidence type="ECO:0000259" key="4">
    <source>
        <dbReference type="PROSITE" id="PS51795"/>
    </source>
</evidence>
<dbReference type="PANTHER" id="PTHR46443:SF3">
    <property type="entry name" value="PROTEIN MARD1"/>
    <property type="match status" value="1"/>
</dbReference>
<comment type="similarity">
    <text evidence="1">Belongs to the FLZ family.</text>
</comment>
<dbReference type="AlphaFoldDB" id="A0A8J5C747"/>
<dbReference type="InterPro" id="IPR007650">
    <property type="entry name" value="Zf-FLZ_dom"/>
</dbReference>
<evidence type="ECO:0000313" key="6">
    <source>
        <dbReference type="Proteomes" id="UP000734854"/>
    </source>
</evidence>
<evidence type="ECO:0000256" key="2">
    <source>
        <dbReference type="ARBA" id="ARBA00022723"/>
    </source>
</evidence>
<name>A0A8J5C747_ZINOF</name>
<gene>
    <name evidence="5" type="ORF">ZIOFF_073248</name>
</gene>
<sequence length="315" mass="34284">MSDLHSLPSSNSCCCNKSRDFSIFPSPRLFVGVSSSTSSDSEAAMSPTSIPETKSLPSIGLHLFFDAAKSVAERTTDTLDHLVTPRLLASLKIRIPSLWPGSMSPVGSPIEFGVKNKESQLALLSPAWNSLGFEMPISSSPRVFAGCVSISDMELLEEYTCVISHGPNPRTTHIFDNCIVESCRDGFTASTESSSPASSDSRDHLTNDFLSFYYTCKKNLSQGNDNFISRGEKAFCSSECHKEEKLGAVLFAIVVSIGNLLQGWDNATLAETDPSEIKGVVEYTSSVQWLTCHDSLLLYGIWNVTKAKSRLEINA</sequence>
<keyword evidence="2" id="KW-0479">Metal-binding</keyword>
<dbReference type="InterPro" id="IPR044593">
    <property type="entry name" value="FLZ8/MARD1"/>
</dbReference>
<keyword evidence="6" id="KW-1185">Reference proteome</keyword>
<dbReference type="Proteomes" id="UP000734854">
    <property type="component" value="Unassembled WGS sequence"/>
</dbReference>